<keyword evidence="2 6" id="KW-0479">Metal-binding</keyword>
<dbReference type="InterPro" id="IPR011976">
    <property type="entry name" value="Pept_M3B_oligopep-rel"/>
</dbReference>
<evidence type="ECO:0000256" key="6">
    <source>
        <dbReference type="RuleBase" id="RU003435"/>
    </source>
</evidence>
<dbReference type="RefSeq" id="WP_226542312.1">
    <property type="nucleotide sequence ID" value="NZ_CP129013.1"/>
</dbReference>
<keyword evidence="9" id="KW-1185">Reference proteome</keyword>
<evidence type="ECO:0000256" key="3">
    <source>
        <dbReference type="ARBA" id="ARBA00022801"/>
    </source>
</evidence>
<dbReference type="SUPFAM" id="SSF55486">
    <property type="entry name" value="Metalloproteases ('zincins'), catalytic domain"/>
    <property type="match status" value="1"/>
</dbReference>
<evidence type="ECO:0000256" key="5">
    <source>
        <dbReference type="ARBA" id="ARBA00023049"/>
    </source>
</evidence>
<evidence type="ECO:0000313" key="9">
    <source>
        <dbReference type="Proteomes" id="UP001197974"/>
    </source>
</evidence>
<dbReference type="Gene3D" id="1.10.1370.30">
    <property type="match status" value="1"/>
</dbReference>
<keyword evidence="4 6" id="KW-0862">Zinc</keyword>
<comment type="similarity">
    <text evidence="6">Belongs to the peptidase M3 family.</text>
</comment>
<evidence type="ECO:0000256" key="4">
    <source>
        <dbReference type="ARBA" id="ARBA00022833"/>
    </source>
</evidence>
<dbReference type="NCBIfam" id="TIGR02289">
    <property type="entry name" value="M3_not_pepF"/>
    <property type="match status" value="1"/>
</dbReference>
<name>A0ABY9JW72_9BACI</name>
<comment type="cofactor">
    <cofactor evidence="6">
        <name>Zn(2+)</name>
        <dbReference type="ChEBI" id="CHEBI:29105"/>
    </cofactor>
    <text evidence="6">Binds 1 zinc ion.</text>
</comment>
<dbReference type="InterPro" id="IPR001567">
    <property type="entry name" value="Pept_M3A_M3B_dom"/>
</dbReference>
<evidence type="ECO:0000256" key="2">
    <source>
        <dbReference type="ARBA" id="ARBA00022723"/>
    </source>
</evidence>
<accession>A0ABY9JW72</accession>
<dbReference type="Proteomes" id="UP001197974">
    <property type="component" value="Chromosome"/>
</dbReference>
<gene>
    <name evidence="8" type="ORF">LC087_18595</name>
</gene>
<sequence>MKFSQFTYERPNFENTKELFNKALDLFKNATTPEEQIIAMEEFYKIYRNVHSMFSLGFIRHSINTNDAYYEAEQDYIDEFSPKFQDLFSSFYKELIQSTFRPQLEEKWGKHLFDLAEKEIKAFSPDIIEDLQKENKLTSEYSKLIASAKIDFNGDTYTLSQLEPFTQSPDSEIRKQAMEAKFGFFNENVGQFDRIYDDLVKVRTTMAHKLGYDNFVQLGYDRLKRTDYDAKDVRGYRKQVETFIVPLATKLKERQQKRLGLSELKFYDETYEFQTGNAKPKGDPKWIEEQAEIIYKELSKETGEFYSFMKNNELMDLTSKEGKMAGGYCDFIYDYQSPFIFANFNGTTSDVDTLTHEAGHAFQVYSSRHFGVPEYVWPTYEACEIHSMGMEFLTWPWMERLFKEDTEKYKFSHLSSTLLFLPYGVAVDEFQHVIYENPTLTPDERKQAWRDIEKKYLPHRDFDGNAYLESGGFWQRQGHIYEDPFYYIDYTLAQVCAHQLWIKMSQNKEQTWNDYLHLCNLGGSKPFLELVNGANLKSPFEEGTIEMVVSEIEAWLNQVEDENL</sequence>
<dbReference type="InterPro" id="IPR045090">
    <property type="entry name" value="Pept_M3A_M3B"/>
</dbReference>
<organism evidence="8 9">
    <name type="scientific">Bacillus carboniphilus</name>
    <dbReference type="NCBI Taxonomy" id="86663"/>
    <lineage>
        <taxon>Bacteria</taxon>
        <taxon>Bacillati</taxon>
        <taxon>Bacillota</taxon>
        <taxon>Bacilli</taxon>
        <taxon>Bacillales</taxon>
        <taxon>Bacillaceae</taxon>
        <taxon>Bacillus</taxon>
    </lineage>
</organism>
<proteinExistence type="inferred from homology"/>
<dbReference type="PANTHER" id="PTHR11804">
    <property type="entry name" value="PROTEASE M3 THIMET OLIGOPEPTIDASE-RELATED"/>
    <property type="match status" value="1"/>
</dbReference>
<evidence type="ECO:0000259" key="7">
    <source>
        <dbReference type="Pfam" id="PF01432"/>
    </source>
</evidence>
<feature type="domain" description="Peptidase M3A/M3B catalytic" evidence="7">
    <location>
        <begin position="166"/>
        <end position="545"/>
    </location>
</feature>
<dbReference type="CDD" id="cd09606">
    <property type="entry name" value="M3B_PepF"/>
    <property type="match status" value="1"/>
</dbReference>
<dbReference type="GO" id="GO:0016787">
    <property type="term" value="F:hydrolase activity"/>
    <property type="evidence" value="ECO:0007669"/>
    <property type="project" value="UniProtKB-KW"/>
</dbReference>
<dbReference type="Pfam" id="PF01432">
    <property type="entry name" value="Peptidase_M3"/>
    <property type="match status" value="1"/>
</dbReference>
<reference evidence="8 9" key="1">
    <citation type="submission" date="2023-06" db="EMBL/GenBank/DDBJ databases">
        <title>Five Gram-positive bacteria isolated from mangrove sediments in Shenzhen, Guangdong, China.</title>
        <authorList>
            <person name="Yu S."/>
            <person name="Zheng W."/>
            <person name="Huang Y."/>
        </authorList>
    </citation>
    <scope>NUCLEOTIDE SEQUENCE [LARGE SCALE GENOMIC DNA]</scope>
    <source>
        <strain evidence="8 9">SaN35-3</strain>
    </source>
</reference>
<keyword evidence="5 6" id="KW-0482">Metalloprotease</keyword>
<dbReference type="PANTHER" id="PTHR11804:SF28">
    <property type="entry name" value="OLIGOENDOPEPTIDASE F"/>
    <property type="match status" value="1"/>
</dbReference>
<protein>
    <submittedName>
        <fullName evidence="8">M3 family oligoendopeptidase</fullName>
        <ecNumber evidence="8">3.4.-.-</ecNumber>
    </submittedName>
</protein>
<keyword evidence="1 6" id="KW-0645">Protease</keyword>
<keyword evidence="3 6" id="KW-0378">Hydrolase</keyword>
<evidence type="ECO:0000313" key="8">
    <source>
        <dbReference type="EMBL" id="WLR42660.1"/>
    </source>
</evidence>
<evidence type="ECO:0000256" key="1">
    <source>
        <dbReference type="ARBA" id="ARBA00022670"/>
    </source>
</evidence>
<dbReference type="EC" id="3.4.-.-" evidence="8"/>
<dbReference type="EMBL" id="CP129013">
    <property type="protein sequence ID" value="WLR42660.1"/>
    <property type="molecule type" value="Genomic_DNA"/>
</dbReference>